<sequence length="578" mass="63298">MKHCVLLMLLLGAFNSFGQDLENDRLALVALFNATGGPLWFSQQHSGPKYGDEYGAWIVPGNPGDNPCGWYGITCTGGRVTDIRLTNNKLRGVIPAEIGNLSALKTLELAAMRALSSSDPALTGALPLTFANLSNLESLDLQDNAFEKANFNVIFTLTRLKHLSFSAFWPVPATIGNLSDLEDLTIRGATTSESVFGDSDIGSIPAEIGNLTKLRNLLITNTRFSGPIPDQIGNLINLQDLSISHVNEAGPIPATIRNLINLRVLALAENGHTGTIPASFNALTKIRWMVFVSNRLSGTIPRLPGIKSLSVSVSGNNYDFDAFEPDVRPFANYSSQRRLPIVKSQGKLSVNAGGTIVNNTYKWYHNGAVVETKTGDNTLTLAEPDGYYQVEVTNSQAPGLTLFSDTYQNALPVNLITFTAQPRPDRNSLTWITTSETNNKGFEIERSADARTFTTIGFVDGNGDANESKTYHYSDSHPFDITYYRLKQLDYDGKFEHSKIIMVKQEGSTISIYPNPAQNQLTVSGLRDRKHVFIYNQKGAIVSEQVTDVKGNLDTGGLPNGIYNVRIDNQTKKLLIQK</sequence>
<keyword evidence="2 4" id="KW-0732">Signal</keyword>
<dbReference type="Gene3D" id="2.60.40.10">
    <property type="entry name" value="Immunoglobulins"/>
    <property type="match status" value="1"/>
</dbReference>
<reference evidence="7" key="1">
    <citation type="submission" date="2022-01" db="EMBL/GenBank/DDBJ databases">
        <title>Novel species in genus Dyadobacter.</title>
        <authorList>
            <person name="Ma C."/>
        </authorList>
    </citation>
    <scope>NUCLEOTIDE SEQUENCE</scope>
    <source>
        <strain evidence="7">CY357</strain>
    </source>
</reference>
<dbReference type="InterPro" id="IPR053211">
    <property type="entry name" value="DNA_repair-toleration"/>
</dbReference>
<protein>
    <submittedName>
        <fullName evidence="7">T9SS type A sorting domain-containing protein</fullName>
    </submittedName>
</protein>
<dbReference type="Pfam" id="PF23598">
    <property type="entry name" value="LRR_14"/>
    <property type="match status" value="1"/>
</dbReference>
<evidence type="ECO:0000256" key="3">
    <source>
        <dbReference type="ARBA" id="ARBA00022737"/>
    </source>
</evidence>
<keyword evidence="3" id="KW-0677">Repeat</keyword>
<name>A0A9X1TT76_9BACT</name>
<evidence type="ECO:0000256" key="1">
    <source>
        <dbReference type="ARBA" id="ARBA00022614"/>
    </source>
</evidence>
<dbReference type="PANTHER" id="PTHR48060">
    <property type="entry name" value="DNA DAMAGE-REPAIR/TOLERATION PROTEIN DRT100"/>
    <property type="match status" value="1"/>
</dbReference>
<dbReference type="SUPFAM" id="SSF52058">
    <property type="entry name" value="L domain-like"/>
    <property type="match status" value="1"/>
</dbReference>
<dbReference type="GO" id="GO:0030313">
    <property type="term" value="C:cell envelope"/>
    <property type="evidence" value="ECO:0007669"/>
    <property type="project" value="UniProtKB-SubCell"/>
</dbReference>
<dbReference type="RefSeq" id="WP_235177783.1">
    <property type="nucleotide sequence ID" value="NZ_JAKFFV010000005.1"/>
</dbReference>
<dbReference type="InterPro" id="IPR026444">
    <property type="entry name" value="Secre_tail"/>
</dbReference>
<dbReference type="InterPro" id="IPR055414">
    <property type="entry name" value="LRR_R13L4/SHOC2-like"/>
</dbReference>
<evidence type="ECO:0000256" key="2">
    <source>
        <dbReference type="ARBA" id="ARBA00022729"/>
    </source>
</evidence>
<comment type="caution">
    <text evidence="7">The sequence shown here is derived from an EMBL/GenBank/DDBJ whole genome shotgun (WGS) entry which is preliminary data.</text>
</comment>
<gene>
    <name evidence="7" type="ORF">L0661_10895</name>
</gene>
<accession>A0A9X1TT76</accession>
<dbReference type="Gene3D" id="3.80.10.10">
    <property type="entry name" value="Ribonuclease Inhibitor"/>
    <property type="match status" value="1"/>
</dbReference>
<feature type="domain" description="Secretion system C-terminal sorting" evidence="5">
    <location>
        <begin position="512"/>
        <end position="575"/>
    </location>
</feature>
<dbReference type="InterPro" id="IPR032675">
    <property type="entry name" value="LRR_dom_sf"/>
</dbReference>
<dbReference type="NCBIfam" id="TIGR04183">
    <property type="entry name" value="Por_Secre_tail"/>
    <property type="match status" value="1"/>
</dbReference>
<dbReference type="Pfam" id="PF18962">
    <property type="entry name" value="Por_Secre_tail"/>
    <property type="match status" value="1"/>
</dbReference>
<evidence type="ECO:0000259" key="5">
    <source>
        <dbReference type="Pfam" id="PF18962"/>
    </source>
</evidence>
<evidence type="ECO:0000259" key="6">
    <source>
        <dbReference type="Pfam" id="PF23598"/>
    </source>
</evidence>
<evidence type="ECO:0000313" key="7">
    <source>
        <dbReference type="EMBL" id="MCF2498820.1"/>
    </source>
</evidence>
<evidence type="ECO:0000256" key="4">
    <source>
        <dbReference type="SAM" id="SignalP"/>
    </source>
</evidence>
<keyword evidence="1" id="KW-0433">Leucine-rich repeat</keyword>
<feature type="chain" id="PRO_5040906340" evidence="4">
    <location>
        <begin position="19"/>
        <end position="578"/>
    </location>
</feature>
<evidence type="ECO:0000313" key="8">
    <source>
        <dbReference type="Proteomes" id="UP001139411"/>
    </source>
</evidence>
<dbReference type="PANTHER" id="PTHR48060:SF21">
    <property type="entry name" value="L DOMAIN-LIKE PROTEIN"/>
    <property type="match status" value="1"/>
</dbReference>
<proteinExistence type="predicted"/>
<feature type="signal peptide" evidence="4">
    <location>
        <begin position="1"/>
        <end position="18"/>
    </location>
</feature>
<dbReference type="Proteomes" id="UP001139411">
    <property type="component" value="Unassembled WGS sequence"/>
</dbReference>
<dbReference type="InterPro" id="IPR013783">
    <property type="entry name" value="Ig-like_fold"/>
</dbReference>
<dbReference type="FunFam" id="3.80.10.10:FF:000041">
    <property type="entry name" value="LRR receptor-like serine/threonine-protein kinase ERECTA"/>
    <property type="match status" value="1"/>
</dbReference>
<dbReference type="AlphaFoldDB" id="A0A9X1TT76"/>
<dbReference type="EMBL" id="JAKFFV010000005">
    <property type="protein sequence ID" value="MCF2498820.1"/>
    <property type="molecule type" value="Genomic_DNA"/>
</dbReference>
<feature type="domain" description="Disease resistance R13L4/SHOC-2-like LRR" evidence="6">
    <location>
        <begin position="88"/>
        <end position="220"/>
    </location>
</feature>
<organism evidence="7 8">
    <name type="scientific">Dyadobacter chenhuakuii</name>
    <dbReference type="NCBI Taxonomy" id="2909339"/>
    <lineage>
        <taxon>Bacteria</taxon>
        <taxon>Pseudomonadati</taxon>
        <taxon>Bacteroidota</taxon>
        <taxon>Cytophagia</taxon>
        <taxon>Cytophagales</taxon>
        <taxon>Spirosomataceae</taxon>
        <taxon>Dyadobacter</taxon>
    </lineage>
</organism>